<evidence type="ECO:0000313" key="4">
    <source>
        <dbReference type="Proteomes" id="UP000283880"/>
    </source>
</evidence>
<gene>
    <name evidence="3" type="ORF">DWV29_10420</name>
</gene>
<dbReference type="EMBL" id="QSBM01000007">
    <property type="protein sequence ID" value="RGX29535.1"/>
    <property type="molecule type" value="Genomic_DNA"/>
</dbReference>
<comment type="caution">
    <text evidence="3">The sequence shown here is derived from an EMBL/GenBank/DDBJ whole genome shotgun (WGS) entry which is preliminary data.</text>
</comment>
<organism evidence="3 4">
    <name type="scientific">Enterocloster asparagiformis</name>
    <dbReference type="NCBI Taxonomy" id="333367"/>
    <lineage>
        <taxon>Bacteria</taxon>
        <taxon>Bacillati</taxon>
        <taxon>Bacillota</taxon>
        <taxon>Clostridia</taxon>
        <taxon>Lachnospirales</taxon>
        <taxon>Lachnospiraceae</taxon>
        <taxon>Enterocloster</taxon>
    </lineage>
</organism>
<accession>A0A413FFU5</accession>
<evidence type="ECO:0000313" key="3">
    <source>
        <dbReference type="EMBL" id="RGX29535.1"/>
    </source>
</evidence>
<dbReference type="InterPro" id="IPR025874">
    <property type="entry name" value="DZR"/>
</dbReference>
<evidence type="ECO:0000259" key="2">
    <source>
        <dbReference type="Pfam" id="PF12773"/>
    </source>
</evidence>
<dbReference type="SUPFAM" id="SSF161270">
    <property type="entry name" value="PspA lactotransferrin-binding region"/>
    <property type="match status" value="1"/>
</dbReference>
<keyword evidence="1" id="KW-0175">Coiled coil</keyword>
<dbReference type="Proteomes" id="UP000283880">
    <property type="component" value="Unassembled WGS sequence"/>
</dbReference>
<dbReference type="AlphaFoldDB" id="A0A413FFU5"/>
<proteinExistence type="predicted"/>
<reference evidence="3 4" key="1">
    <citation type="submission" date="2018-08" db="EMBL/GenBank/DDBJ databases">
        <title>A genome reference for cultivated species of the human gut microbiota.</title>
        <authorList>
            <person name="Zou Y."/>
            <person name="Xue W."/>
            <person name="Luo G."/>
        </authorList>
    </citation>
    <scope>NUCLEOTIDE SEQUENCE [LARGE SCALE GENOMIC DNA]</scope>
    <source>
        <strain evidence="3 4">AF04-15</strain>
    </source>
</reference>
<name>A0A413FFU5_9FIRM</name>
<feature type="coiled-coil region" evidence="1">
    <location>
        <begin position="42"/>
        <end position="115"/>
    </location>
</feature>
<dbReference type="Pfam" id="PF12773">
    <property type="entry name" value="DZR"/>
    <property type="match status" value="1"/>
</dbReference>
<feature type="domain" description="DZANK-type" evidence="2">
    <location>
        <begin position="131"/>
        <end position="184"/>
    </location>
</feature>
<sequence length="187" mass="20194">MTVKRPEKTEDEEWTAVLGKIKESIDKSLVSVSVKSGTYLETEKLKAKVGNVQEEIHNLKQELGEAIFAQWKNGGVNPQTIESACAALNRKEAEIAGYQAQIDQITREKARILGEELKPAAAGREGGVTCSCGKVNAPGARFCKACGKKLEAVVETAQETAKDRHCPSCGALMEPGARFCCECGHQT</sequence>
<dbReference type="OrthoDB" id="9788304at2"/>
<protein>
    <submittedName>
        <fullName evidence="3">Zinc ribbon domain-containing protein</fullName>
    </submittedName>
</protein>
<evidence type="ECO:0000256" key="1">
    <source>
        <dbReference type="SAM" id="Coils"/>
    </source>
</evidence>